<evidence type="ECO:0000256" key="1">
    <source>
        <dbReference type="ARBA" id="ARBA00022801"/>
    </source>
</evidence>
<evidence type="ECO:0000256" key="3">
    <source>
        <dbReference type="SAM" id="Coils"/>
    </source>
</evidence>
<feature type="compositionally biased region" description="Basic residues" evidence="4">
    <location>
        <begin position="610"/>
        <end position="619"/>
    </location>
</feature>
<feature type="compositionally biased region" description="Basic and acidic residues" evidence="4">
    <location>
        <begin position="620"/>
        <end position="633"/>
    </location>
</feature>
<feature type="region of interest" description="Disordered" evidence="4">
    <location>
        <begin position="610"/>
        <end position="687"/>
    </location>
</feature>
<keyword evidence="7" id="KW-1185">Reference proteome</keyword>
<evidence type="ECO:0000256" key="4">
    <source>
        <dbReference type="SAM" id="MobiDB-lite"/>
    </source>
</evidence>
<feature type="compositionally biased region" description="Basic and acidic residues" evidence="4">
    <location>
        <begin position="672"/>
        <end position="682"/>
    </location>
</feature>
<evidence type="ECO:0000259" key="5">
    <source>
        <dbReference type="PROSITE" id="PS51194"/>
    </source>
</evidence>
<feature type="domain" description="Helicase C-terminal" evidence="5">
    <location>
        <begin position="286"/>
        <end position="445"/>
    </location>
</feature>
<sequence length="941" mass="105179">MKSATCQSQSQPTGQKLVVQPALHYTVSTHSTILTRKLVASACSPRTELALSISGPSVNNINTVETWDTRNCNKNEKEGSVGVHISKPKKLNGRGYKELLISRVKKAKGSDFSNQKKNQPSQLEVNVTEPNGINEDETANADSCFLHSQRERKGLDFLLRRVRYSGHAERSNSSNHSTQTKVCRMKSPGISCLLEARATFGFTAIDKFWGSQLSNMQTEQYCGTLFSNANVLRTSLKHDSTDILNDILVSTRKCCDHPYLVDRSLRTSLKPEQLDAEIKLSSKLLLLHKILLEIRERGLRVLILYQSFGGSGPISTGDILDDIIHEKFGTDSFVRIGGGIPRSKRREALSTFNDKGSGKFVCLMETRACVPSITLASIDTVIFFNSDWNPMNDLRALQKINLDSQFEQVKVFRLYLSFTVEEKLLILAKQGLSPEGIIINIKQSTCHQLLTWGVSHLFEKLEGFHDLSTPDRNSVISCEDSSEDVFLELSNLMPNNEKSNICTNNSVIVEVKQIGGIYPRDVSLLGEVEHHLMDNFALVEEMIAKEPHVFWMKLLEGRNPRWKYFPSQSPRIRKTVQRFEDLFEASGVPETGSKKCRTEATNSVYQIRAIRRRRTRNSRPRRDKEIKLSESNRRGNVTAWVDPQSEAAVPEKQQTPMMGNTSSAEPHSLLPHNEHDHSHHEASQVTRSEALSSVCAALHMELEKLQKQKTDLLKLHEEKKLQIKLSCEEEIDQIRKKYDMLLQNAETALVEEKGVLEGRYNKIYVNKSLAEAMMQMDNSENTALSQVTTYCSMEEISRLISQWPGSSTVTSSDMARCPPIRQSFNIINQASVAARGDQPLATSLVQLPQASVGHPISPVKEMSILPFTFSGSRPTNIGVRAPAPHLRHMRHPLPIAATKLSSPGPGIFSPISLRPVTSNVQTLQSTGLSFCALSSLAGLPL</sequence>
<keyword evidence="3" id="KW-0175">Coiled coil</keyword>
<feature type="coiled-coil region" evidence="3">
    <location>
        <begin position="695"/>
        <end position="751"/>
    </location>
</feature>
<dbReference type="Gene3D" id="3.40.50.300">
    <property type="entry name" value="P-loop containing nucleotide triphosphate hydrolases"/>
    <property type="match status" value="1"/>
</dbReference>
<dbReference type="PROSITE" id="PS51194">
    <property type="entry name" value="HELICASE_CTER"/>
    <property type="match status" value="1"/>
</dbReference>
<dbReference type="InterPro" id="IPR027417">
    <property type="entry name" value="P-loop_NTPase"/>
</dbReference>
<comment type="caution">
    <text evidence="6">The sequence shown here is derived from an EMBL/GenBank/DDBJ whole genome shotgun (WGS) entry which is preliminary data.</text>
</comment>
<keyword evidence="2" id="KW-0539">Nucleus</keyword>
<dbReference type="PANTHER" id="PTHR45623:SF13">
    <property type="entry name" value="HELICASE PROTEIN MOM1"/>
    <property type="match status" value="1"/>
</dbReference>
<dbReference type="InterPro" id="IPR001650">
    <property type="entry name" value="Helicase_C-like"/>
</dbReference>
<reference evidence="6 7" key="1">
    <citation type="journal article" date="2021" name="Comput. Struct. Biotechnol. J.">
        <title>De novo genome assembly of the potent medicinal plant Rehmannia glutinosa using nanopore technology.</title>
        <authorList>
            <person name="Ma L."/>
            <person name="Dong C."/>
            <person name="Song C."/>
            <person name="Wang X."/>
            <person name="Zheng X."/>
            <person name="Niu Y."/>
            <person name="Chen S."/>
            <person name="Feng W."/>
        </authorList>
    </citation>
    <scope>NUCLEOTIDE SEQUENCE [LARGE SCALE GENOMIC DNA]</scope>
    <source>
        <strain evidence="6">DH-2019</strain>
    </source>
</reference>
<feature type="compositionally biased region" description="Polar residues" evidence="4">
    <location>
        <begin position="652"/>
        <end position="665"/>
    </location>
</feature>
<dbReference type="InterPro" id="IPR049730">
    <property type="entry name" value="SNF2/RAD54-like_C"/>
</dbReference>
<proteinExistence type="predicted"/>
<evidence type="ECO:0000313" key="6">
    <source>
        <dbReference type="EMBL" id="KAK6140230.1"/>
    </source>
</evidence>
<dbReference type="EMBL" id="JABTTQ020000346">
    <property type="protein sequence ID" value="KAK6140230.1"/>
    <property type="molecule type" value="Genomic_DNA"/>
</dbReference>
<dbReference type="SUPFAM" id="SSF52540">
    <property type="entry name" value="P-loop containing nucleoside triphosphate hydrolases"/>
    <property type="match status" value="1"/>
</dbReference>
<protein>
    <recommendedName>
        <fullName evidence="5">Helicase C-terminal domain-containing protein</fullName>
    </recommendedName>
</protein>
<evidence type="ECO:0000256" key="2">
    <source>
        <dbReference type="ARBA" id="ARBA00023242"/>
    </source>
</evidence>
<evidence type="ECO:0000313" key="7">
    <source>
        <dbReference type="Proteomes" id="UP001318860"/>
    </source>
</evidence>
<dbReference type="PANTHER" id="PTHR45623">
    <property type="entry name" value="CHROMODOMAIN-HELICASE-DNA-BINDING PROTEIN 3-RELATED-RELATED"/>
    <property type="match status" value="1"/>
</dbReference>
<keyword evidence="1" id="KW-0378">Hydrolase</keyword>
<dbReference type="Pfam" id="PF00271">
    <property type="entry name" value="Helicase_C"/>
    <property type="match status" value="1"/>
</dbReference>
<dbReference type="Gene3D" id="6.10.250.1310">
    <property type="match status" value="1"/>
</dbReference>
<organism evidence="6 7">
    <name type="scientific">Rehmannia glutinosa</name>
    <name type="common">Chinese foxglove</name>
    <dbReference type="NCBI Taxonomy" id="99300"/>
    <lineage>
        <taxon>Eukaryota</taxon>
        <taxon>Viridiplantae</taxon>
        <taxon>Streptophyta</taxon>
        <taxon>Embryophyta</taxon>
        <taxon>Tracheophyta</taxon>
        <taxon>Spermatophyta</taxon>
        <taxon>Magnoliopsida</taxon>
        <taxon>eudicotyledons</taxon>
        <taxon>Gunneridae</taxon>
        <taxon>Pentapetalae</taxon>
        <taxon>asterids</taxon>
        <taxon>lamiids</taxon>
        <taxon>Lamiales</taxon>
        <taxon>Orobanchaceae</taxon>
        <taxon>Rehmannieae</taxon>
        <taxon>Rehmannia</taxon>
    </lineage>
</organism>
<dbReference type="Proteomes" id="UP001318860">
    <property type="component" value="Unassembled WGS sequence"/>
</dbReference>
<gene>
    <name evidence="6" type="ORF">DH2020_026028</name>
</gene>
<accession>A0ABR0W206</accession>
<name>A0ABR0W206_REHGL</name>
<dbReference type="CDD" id="cd18793">
    <property type="entry name" value="SF2_C_SNF"/>
    <property type="match status" value="1"/>
</dbReference>